<protein>
    <submittedName>
        <fullName evidence="1">Uncharacterized protein</fullName>
    </submittedName>
</protein>
<name>A0A6A4GK09_9AGAR</name>
<reference evidence="1" key="1">
    <citation type="journal article" date="2019" name="Environ. Microbiol.">
        <title>Fungal ecological strategies reflected in gene transcription - a case study of two litter decomposers.</title>
        <authorList>
            <person name="Barbi F."/>
            <person name="Kohler A."/>
            <person name="Barry K."/>
            <person name="Baskaran P."/>
            <person name="Daum C."/>
            <person name="Fauchery L."/>
            <person name="Ihrmark K."/>
            <person name="Kuo A."/>
            <person name="LaButti K."/>
            <person name="Lipzen A."/>
            <person name="Morin E."/>
            <person name="Grigoriev I.V."/>
            <person name="Henrissat B."/>
            <person name="Lindahl B."/>
            <person name="Martin F."/>
        </authorList>
    </citation>
    <scope>NUCLEOTIDE SEQUENCE</scope>
    <source>
        <strain evidence="1">JB14</strain>
    </source>
</reference>
<gene>
    <name evidence="1" type="ORF">BT96DRAFT_928488</name>
</gene>
<keyword evidence="2" id="KW-1185">Reference proteome</keyword>
<dbReference type="OrthoDB" id="2881553at2759"/>
<organism evidence="1 2">
    <name type="scientific">Gymnopus androsaceus JB14</name>
    <dbReference type="NCBI Taxonomy" id="1447944"/>
    <lineage>
        <taxon>Eukaryota</taxon>
        <taxon>Fungi</taxon>
        <taxon>Dikarya</taxon>
        <taxon>Basidiomycota</taxon>
        <taxon>Agaricomycotina</taxon>
        <taxon>Agaricomycetes</taxon>
        <taxon>Agaricomycetidae</taxon>
        <taxon>Agaricales</taxon>
        <taxon>Marasmiineae</taxon>
        <taxon>Omphalotaceae</taxon>
        <taxon>Gymnopus</taxon>
    </lineage>
</organism>
<dbReference type="EMBL" id="ML769915">
    <property type="protein sequence ID" value="KAE9386072.1"/>
    <property type="molecule type" value="Genomic_DNA"/>
</dbReference>
<dbReference type="Proteomes" id="UP000799118">
    <property type="component" value="Unassembled WGS sequence"/>
</dbReference>
<proteinExistence type="predicted"/>
<feature type="non-terminal residue" evidence="1">
    <location>
        <position position="55"/>
    </location>
</feature>
<dbReference type="AlphaFoldDB" id="A0A6A4GK09"/>
<evidence type="ECO:0000313" key="1">
    <source>
        <dbReference type="EMBL" id="KAE9386072.1"/>
    </source>
</evidence>
<accession>A0A6A4GK09</accession>
<sequence length="55" mass="6332">MGSVLSSALLGNEPPNELLTPLDKSSKIKFYLYAGHGGHHPKWWDAEKQRIWIWQ</sequence>
<evidence type="ECO:0000313" key="2">
    <source>
        <dbReference type="Proteomes" id="UP000799118"/>
    </source>
</evidence>